<organism evidence="1 2">
    <name type="scientific">Opisthorchis viverrini</name>
    <name type="common">Southeast Asian liver fluke</name>
    <dbReference type="NCBI Taxonomy" id="6198"/>
    <lineage>
        <taxon>Eukaryota</taxon>
        <taxon>Metazoa</taxon>
        <taxon>Spiralia</taxon>
        <taxon>Lophotrochozoa</taxon>
        <taxon>Platyhelminthes</taxon>
        <taxon>Trematoda</taxon>
        <taxon>Digenea</taxon>
        <taxon>Opisthorchiida</taxon>
        <taxon>Opisthorchiata</taxon>
        <taxon>Opisthorchiidae</taxon>
        <taxon>Opisthorchis</taxon>
    </lineage>
</organism>
<accession>A0A074Z723</accession>
<gene>
    <name evidence="1" type="ORF">T265_15695</name>
</gene>
<dbReference type="GeneID" id="20329860"/>
<dbReference type="AlphaFoldDB" id="A0A074Z723"/>
<dbReference type="EMBL" id="KL597375">
    <property type="protein sequence ID" value="KER19025.1"/>
    <property type="molecule type" value="Genomic_DNA"/>
</dbReference>
<sequence>SHIISLKTYFRKNIGLRLSSFATTPQWTTFEKICEILTSDYCMGIYLGFVAHGYQTTGLPSTEHPRADIS</sequence>
<reference evidence="1 2" key="1">
    <citation type="submission" date="2013-11" db="EMBL/GenBank/DDBJ databases">
        <title>Opisthorchis viverrini - life in the bile duct.</title>
        <authorList>
            <person name="Young N.D."/>
            <person name="Nagarajan N."/>
            <person name="Lin S.J."/>
            <person name="Korhonen P.K."/>
            <person name="Jex A.R."/>
            <person name="Hall R.S."/>
            <person name="Safavi-Hemami H."/>
            <person name="Kaewkong W."/>
            <person name="Bertrand D."/>
            <person name="Gao S."/>
            <person name="Seet Q."/>
            <person name="Wongkham S."/>
            <person name="Teh B.T."/>
            <person name="Wongkham C."/>
            <person name="Intapan P.M."/>
            <person name="Maleewong W."/>
            <person name="Yang X."/>
            <person name="Hu M."/>
            <person name="Wang Z."/>
            <person name="Hofmann A."/>
            <person name="Sternberg P.W."/>
            <person name="Tan P."/>
            <person name="Wang J."/>
            <person name="Gasser R.B."/>
        </authorList>
    </citation>
    <scope>NUCLEOTIDE SEQUENCE [LARGE SCALE GENOMIC DNA]</scope>
</reference>
<protein>
    <submittedName>
        <fullName evidence="1">Uncharacterized protein</fullName>
    </submittedName>
</protein>
<dbReference type="KEGG" id="ovi:T265_15695"/>
<feature type="non-terminal residue" evidence="1">
    <location>
        <position position="1"/>
    </location>
</feature>
<keyword evidence="2" id="KW-1185">Reference proteome</keyword>
<evidence type="ECO:0000313" key="2">
    <source>
        <dbReference type="Proteomes" id="UP000054324"/>
    </source>
</evidence>
<proteinExistence type="predicted"/>
<name>A0A074Z723_OPIVI</name>
<dbReference type="Proteomes" id="UP000054324">
    <property type="component" value="Unassembled WGS sequence"/>
</dbReference>
<feature type="non-terminal residue" evidence="1">
    <location>
        <position position="70"/>
    </location>
</feature>
<dbReference type="RefSeq" id="XP_009177229.1">
    <property type="nucleotide sequence ID" value="XM_009178965.1"/>
</dbReference>
<evidence type="ECO:0000313" key="1">
    <source>
        <dbReference type="EMBL" id="KER19025.1"/>
    </source>
</evidence>
<dbReference type="CTD" id="20329860"/>